<gene>
    <name evidence="1" type="ORF">CAter282_3063</name>
</gene>
<name>A0A127QL52_9BURK</name>
<dbReference type="PATRIC" id="fig|279058.18.peg.3016"/>
<dbReference type="EMBL" id="CP013235">
    <property type="protein sequence ID" value="AMP10774.1"/>
    <property type="molecule type" value="Genomic_DNA"/>
</dbReference>
<dbReference type="RefSeq" id="WP_061533932.1">
    <property type="nucleotide sequence ID" value="NZ_CP013233.1"/>
</dbReference>
<sequence>MKPLLNLESRRHLWWHALIAINQQHWERAELILSALSPEPDPSLNKKIAAARWFLLWRRDGSTLAIEKITALNLDCQCLEADIIIAYLLTQIDIDRSLTGRATDKINALPDISNPHAFWFGHSLGH</sequence>
<protein>
    <submittedName>
        <fullName evidence="1">Uncharacterized protein</fullName>
    </submittedName>
</protein>
<dbReference type="Proteomes" id="UP000071778">
    <property type="component" value="Chromosome"/>
</dbReference>
<accession>A0A127QL52</accession>
<organism evidence="1 2">
    <name type="scientific">Collimonas arenae</name>
    <dbReference type="NCBI Taxonomy" id="279058"/>
    <lineage>
        <taxon>Bacteria</taxon>
        <taxon>Pseudomonadati</taxon>
        <taxon>Pseudomonadota</taxon>
        <taxon>Betaproteobacteria</taxon>
        <taxon>Burkholderiales</taxon>
        <taxon>Oxalobacteraceae</taxon>
        <taxon>Collimonas</taxon>
    </lineage>
</organism>
<evidence type="ECO:0000313" key="1">
    <source>
        <dbReference type="EMBL" id="AMP10774.1"/>
    </source>
</evidence>
<proteinExistence type="predicted"/>
<dbReference type="AlphaFoldDB" id="A0A127QL52"/>
<reference evidence="1 2" key="1">
    <citation type="submission" date="2015-11" db="EMBL/GenBank/DDBJ databases">
        <title>Exploring the genomic traits of fungus-feeding bacterial genus Collimonas.</title>
        <authorList>
            <person name="Song C."/>
            <person name="Schmidt R."/>
            <person name="de Jager V."/>
            <person name="Krzyzanowska D."/>
            <person name="Jongedijk E."/>
            <person name="Cankar K."/>
            <person name="Beekwilder J."/>
            <person name="van Veen A."/>
            <person name="de Boer W."/>
            <person name="van Veen J.A."/>
            <person name="Garbeva P."/>
        </authorList>
    </citation>
    <scope>NUCLEOTIDE SEQUENCE [LARGE SCALE GENOMIC DNA]</scope>
    <source>
        <strain evidence="1 2">Ter282</strain>
    </source>
</reference>
<evidence type="ECO:0000313" key="2">
    <source>
        <dbReference type="Proteomes" id="UP000071778"/>
    </source>
</evidence>
<keyword evidence="2" id="KW-1185">Reference proteome</keyword>